<feature type="domain" description="Peptidase M15A C-terminal" evidence="1">
    <location>
        <begin position="8"/>
        <end position="53"/>
    </location>
</feature>
<gene>
    <name evidence="2" type="ORF">PROVRUST_08565</name>
</gene>
<name>D1P8I4_9GAMM</name>
<dbReference type="AlphaFoldDB" id="D1P8I4"/>
<feature type="non-terminal residue" evidence="2">
    <location>
        <position position="1"/>
    </location>
</feature>
<sequence length="54" mass="5939">RVTKLSEYFNSTEFACKDGCGASDVDAELVGVLEDVRAHFNKPVYVVSGRRCAK</sequence>
<dbReference type="HOGENOM" id="CLU_3055109_0_0_6"/>
<proteinExistence type="predicted"/>
<keyword evidence="3" id="KW-1185">Reference proteome</keyword>
<evidence type="ECO:0000313" key="2">
    <source>
        <dbReference type="EMBL" id="EFB70301.1"/>
    </source>
</evidence>
<feature type="non-terminal residue" evidence="2">
    <location>
        <position position="54"/>
    </location>
</feature>
<organism evidence="2 3">
    <name type="scientific">Providencia rustigianii DSM 4541</name>
    <dbReference type="NCBI Taxonomy" id="500637"/>
    <lineage>
        <taxon>Bacteria</taxon>
        <taxon>Pseudomonadati</taxon>
        <taxon>Pseudomonadota</taxon>
        <taxon>Gammaproteobacteria</taxon>
        <taxon>Enterobacterales</taxon>
        <taxon>Morganellaceae</taxon>
        <taxon>Providencia</taxon>
    </lineage>
</organism>
<dbReference type="Pfam" id="PF08291">
    <property type="entry name" value="Peptidase_M15_3"/>
    <property type="match status" value="1"/>
</dbReference>
<dbReference type="EMBL" id="ABXV02000156">
    <property type="protein sequence ID" value="EFB70301.1"/>
    <property type="molecule type" value="Genomic_DNA"/>
</dbReference>
<dbReference type="Proteomes" id="UP000005512">
    <property type="component" value="Unassembled WGS sequence"/>
</dbReference>
<evidence type="ECO:0000259" key="1">
    <source>
        <dbReference type="Pfam" id="PF08291"/>
    </source>
</evidence>
<reference evidence="2" key="1">
    <citation type="submission" date="2009-12" db="EMBL/GenBank/DDBJ databases">
        <authorList>
            <person name="Weinstock G."/>
            <person name="Sodergren E."/>
            <person name="Clifton S."/>
            <person name="Fulton L."/>
            <person name="Fulton B."/>
            <person name="Courtney L."/>
            <person name="Fronick C."/>
            <person name="Harrison M."/>
            <person name="Strong C."/>
            <person name="Farmer C."/>
            <person name="Delahaunty K."/>
            <person name="Markovic C."/>
            <person name="Hall O."/>
            <person name="Minx P."/>
            <person name="Tomlinson C."/>
            <person name="Mitreva M."/>
            <person name="Nelson J."/>
            <person name="Hou S."/>
            <person name="Wollam A."/>
            <person name="Pepin K.H."/>
            <person name="Johnson M."/>
            <person name="Bhonagiri V."/>
            <person name="Nash W.E."/>
            <person name="Warren W."/>
            <person name="Chinwalla A."/>
            <person name="Mardis E.R."/>
            <person name="Wilson R.K."/>
        </authorList>
    </citation>
    <scope>NUCLEOTIDE SEQUENCE [LARGE SCALE GENOMIC DNA]</scope>
    <source>
        <strain evidence="2">DSM 4541</strain>
    </source>
</reference>
<protein>
    <recommendedName>
        <fullName evidence="1">Peptidase M15A C-terminal domain-containing protein</fullName>
    </recommendedName>
</protein>
<dbReference type="InterPro" id="IPR013230">
    <property type="entry name" value="Peptidase_M15A_C"/>
</dbReference>
<comment type="caution">
    <text evidence="2">The sequence shown here is derived from an EMBL/GenBank/DDBJ whole genome shotgun (WGS) entry which is preliminary data.</text>
</comment>
<evidence type="ECO:0000313" key="3">
    <source>
        <dbReference type="Proteomes" id="UP000005512"/>
    </source>
</evidence>
<accession>D1P8I4</accession>